<accession>A0A9W6QZN4</accession>
<dbReference type="SUPFAM" id="SSF56317">
    <property type="entry name" value="Carbon-nitrogen hydrolase"/>
    <property type="match status" value="1"/>
</dbReference>
<reference evidence="3" key="1">
    <citation type="submission" date="2023-03" db="EMBL/GenBank/DDBJ databases">
        <title>Amycolatopsis taiwanensis NBRC 103393.</title>
        <authorList>
            <person name="Ichikawa N."/>
            <person name="Sato H."/>
            <person name="Tonouchi N."/>
        </authorList>
    </citation>
    <scope>NUCLEOTIDE SEQUENCE</scope>
    <source>
        <strain evidence="3">NBRC 103393</strain>
    </source>
</reference>
<keyword evidence="4" id="KW-1185">Reference proteome</keyword>
<organism evidence="3 4">
    <name type="scientific">Amycolatopsis taiwanensis</name>
    <dbReference type="NCBI Taxonomy" id="342230"/>
    <lineage>
        <taxon>Bacteria</taxon>
        <taxon>Bacillati</taxon>
        <taxon>Actinomycetota</taxon>
        <taxon>Actinomycetes</taxon>
        <taxon>Pseudonocardiales</taxon>
        <taxon>Pseudonocardiaceae</taxon>
        <taxon>Amycolatopsis</taxon>
    </lineage>
</organism>
<dbReference type="AlphaFoldDB" id="A0A9W6QZN4"/>
<proteinExistence type="predicted"/>
<dbReference type="GO" id="GO:0050126">
    <property type="term" value="F:N-carbamoylputrescine amidase activity"/>
    <property type="evidence" value="ECO:0007669"/>
    <property type="project" value="TreeGrafter"/>
</dbReference>
<dbReference type="PROSITE" id="PS50263">
    <property type="entry name" value="CN_HYDROLASE"/>
    <property type="match status" value="1"/>
</dbReference>
<protein>
    <submittedName>
        <fullName evidence="3">Carbon-nitrogen hydrolase</fullName>
    </submittedName>
</protein>
<dbReference type="CDD" id="cd07586">
    <property type="entry name" value="nitrilase_8"/>
    <property type="match status" value="1"/>
</dbReference>
<dbReference type="GO" id="GO:0033388">
    <property type="term" value="P:putrescine biosynthetic process from arginine"/>
    <property type="evidence" value="ECO:0007669"/>
    <property type="project" value="TreeGrafter"/>
</dbReference>
<gene>
    <name evidence="3" type="ORF">Atai01_35380</name>
</gene>
<dbReference type="PANTHER" id="PTHR43674:SF2">
    <property type="entry name" value="BETA-UREIDOPROPIONASE"/>
    <property type="match status" value="1"/>
</dbReference>
<evidence type="ECO:0000259" key="2">
    <source>
        <dbReference type="PROSITE" id="PS50263"/>
    </source>
</evidence>
<dbReference type="Proteomes" id="UP001165136">
    <property type="component" value="Unassembled WGS sequence"/>
</dbReference>
<dbReference type="PANTHER" id="PTHR43674">
    <property type="entry name" value="NITRILASE C965.09-RELATED"/>
    <property type="match status" value="1"/>
</dbReference>
<dbReference type="Pfam" id="PF00795">
    <property type="entry name" value="CN_hydrolase"/>
    <property type="match status" value="1"/>
</dbReference>
<dbReference type="InterPro" id="IPR050345">
    <property type="entry name" value="Aliph_Amidase/BUP"/>
</dbReference>
<dbReference type="InterPro" id="IPR003010">
    <property type="entry name" value="C-N_Hydrolase"/>
</dbReference>
<evidence type="ECO:0000256" key="1">
    <source>
        <dbReference type="ARBA" id="ARBA00022801"/>
    </source>
</evidence>
<dbReference type="InterPro" id="IPR036526">
    <property type="entry name" value="C-N_Hydrolase_sf"/>
</dbReference>
<evidence type="ECO:0000313" key="3">
    <source>
        <dbReference type="EMBL" id="GLY66919.1"/>
    </source>
</evidence>
<keyword evidence="1 3" id="KW-0378">Hydrolase</keyword>
<sequence>MMRVALAQTDCRLGDVAGNLTSAERLIKEAAAQGAGLVVFPELSLTGYALGQLADDISLWPDDARLAELSRHGPDVVIGLLEDGRIRRHNSALYLSNGELVHNHRKLYLPNYLIWEERKHASPGQHVRAFDTRFARMATLICNDAWQPMLPWLAAQDGAEILIVPTNSAAKLTGGSFDPAEYWHDLLTFTARMQQCWVIFVNRVGDEAGVRFWGGSRVVDPWGSVVAMAPTWEEALSVVEIDPLAVRRRRREIPLLADARLGLLRRELDRLINESGTD</sequence>
<dbReference type="EMBL" id="BSTI01000007">
    <property type="protein sequence ID" value="GLY66919.1"/>
    <property type="molecule type" value="Genomic_DNA"/>
</dbReference>
<dbReference type="Gene3D" id="3.60.110.10">
    <property type="entry name" value="Carbon-nitrogen hydrolase"/>
    <property type="match status" value="1"/>
</dbReference>
<name>A0A9W6QZN4_9PSEU</name>
<feature type="domain" description="CN hydrolase" evidence="2">
    <location>
        <begin position="2"/>
        <end position="243"/>
    </location>
</feature>
<evidence type="ECO:0000313" key="4">
    <source>
        <dbReference type="Proteomes" id="UP001165136"/>
    </source>
</evidence>
<comment type="caution">
    <text evidence="3">The sequence shown here is derived from an EMBL/GenBank/DDBJ whole genome shotgun (WGS) entry which is preliminary data.</text>
</comment>